<comment type="similarity">
    <text evidence="2">Belongs to the transpeptidase family.</text>
</comment>
<dbReference type="GO" id="GO:0051301">
    <property type="term" value="P:cell division"/>
    <property type="evidence" value="ECO:0007669"/>
    <property type="project" value="UniProtKB-KW"/>
</dbReference>
<dbReference type="Gene3D" id="3.30.450.330">
    <property type="match status" value="1"/>
</dbReference>
<dbReference type="PANTHER" id="PTHR30627">
    <property type="entry name" value="PEPTIDOGLYCAN D,D-TRANSPEPTIDASE"/>
    <property type="match status" value="1"/>
</dbReference>
<proteinExistence type="inferred from homology"/>
<dbReference type="Proteomes" id="UP000198881">
    <property type="component" value="Unassembled WGS sequence"/>
</dbReference>
<dbReference type="STRING" id="574650.SAMN04487966_104184"/>
<keyword evidence="3" id="KW-0472">Membrane</keyword>
<name>A0A1I7MKY4_9MICC</name>
<dbReference type="Pfam" id="PF00905">
    <property type="entry name" value="Transpeptidase"/>
    <property type="match status" value="1"/>
</dbReference>
<evidence type="ECO:0000259" key="5">
    <source>
        <dbReference type="Pfam" id="PF03717"/>
    </source>
</evidence>
<dbReference type="OrthoDB" id="9789078at2"/>
<keyword evidence="7" id="KW-1185">Reference proteome</keyword>
<organism evidence="6 7">
    <name type="scientific">Micrococcus terreus</name>
    <dbReference type="NCBI Taxonomy" id="574650"/>
    <lineage>
        <taxon>Bacteria</taxon>
        <taxon>Bacillati</taxon>
        <taxon>Actinomycetota</taxon>
        <taxon>Actinomycetes</taxon>
        <taxon>Micrococcales</taxon>
        <taxon>Micrococcaceae</taxon>
        <taxon>Micrococcus</taxon>
    </lineage>
</organism>
<comment type="subcellular location">
    <subcellularLocation>
        <location evidence="1">Membrane</location>
    </subcellularLocation>
</comment>
<dbReference type="Pfam" id="PF03717">
    <property type="entry name" value="PBP_dimer"/>
    <property type="match status" value="1"/>
</dbReference>
<dbReference type="InterPro" id="IPR001460">
    <property type="entry name" value="PCN-bd_Tpept"/>
</dbReference>
<evidence type="ECO:0000256" key="3">
    <source>
        <dbReference type="ARBA" id="ARBA00023136"/>
    </source>
</evidence>
<evidence type="ECO:0000313" key="7">
    <source>
        <dbReference type="Proteomes" id="UP000198881"/>
    </source>
</evidence>
<dbReference type="EMBL" id="FPCG01000004">
    <property type="protein sequence ID" value="SFV22539.1"/>
    <property type="molecule type" value="Genomic_DNA"/>
</dbReference>
<dbReference type="GO" id="GO:0008658">
    <property type="term" value="F:penicillin binding"/>
    <property type="evidence" value="ECO:0007669"/>
    <property type="project" value="InterPro"/>
</dbReference>
<dbReference type="InterPro" id="IPR005311">
    <property type="entry name" value="PBP_dimer"/>
</dbReference>
<dbReference type="Gene3D" id="3.40.710.10">
    <property type="entry name" value="DD-peptidase/beta-lactamase superfamily"/>
    <property type="match status" value="1"/>
</dbReference>
<evidence type="ECO:0000256" key="1">
    <source>
        <dbReference type="ARBA" id="ARBA00004370"/>
    </source>
</evidence>
<feature type="domain" description="Penicillin-binding protein transpeptidase" evidence="4">
    <location>
        <begin position="267"/>
        <end position="557"/>
    </location>
</feature>
<dbReference type="GO" id="GO:0071555">
    <property type="term" value="P:cell wall organization"/>
    <property type="evidence" value="ECO:0007669"/>
    <property type="project" value="TreeGrafter"/>
</dbReference>
<dbReference type="Gene3D" id="3.90.1310.10">
    <property type="entry name" value="Penicillin-binding protein 2a (Domain 2)"/>
    <property type="match status" value="1"/>
</dbReference>
<dbReference type="GO" id="GO:0005886">
    <property type="term" value="C:plasma membrane"/>
    <property type="evidence" value="ECO:0007669"/>
    <property type="project" value="TreeGrafter"/>
</dbReference>
<dbReference type="SUPFAM" id="SSF56601">
    <property type="entry name" value="beta-lactamase/transpeptidase-like"/>
    <property type="match status" value="1"/>
</dbReference>
<feature type="domain" description="Penicillin-binding protein dimerisation" evidence="5">
    <location>
        <begin position="62"/>
        <end position="219"/>
    </location>
</feature>
<dbReference type="AlphaFoldDB" id="A0A1I7MKY4"/>
<evidence type="ECO:0000313" key="6">
    <source>
        <dbReference type="EMBL" id="SFV22539.1"/>
    </source>
</evidence>
<sequence length="598" mass="65305">MAHAPVASDTLHLSARRLRVGVAVALVLLLILGLRLMFVQGVDAAGHAQKAMDERLRSITLTPDRGSILDREGRVLASSVQRYDLVVDQRLVTEEYKRWNRETNSQQVVRLDDDVATLAPILSMDPDELKQRLVGERPYRVVLRGVTPEVKNGAMEVRVPGLLAEPVAERSYPNGAVAGNILGFISDDGQPLEGLEVSQDEQLAGTPGTRTYEIGRDGIRIPNAEFSETPAVDGKDIRLTIDQDVQWFAQEAIATKAAQYNAAWANVVVQDVKTGEILAMADNQTVDPSNPQGTDSLFWRPTSFTQSYEPGSTGKVATFATALEKGGVKPLDEYSVPNQQEFEGHIINDSLPHATYDMTTAGIFTRSYNTGTVQVANSVDTATRFDFMEKLGFGQPIDIGLPGGNQGILAPPDQWDGRQKYTTMFGQGYTVTSLHTAQMFQTVANGGVKMQPRLIDSYIDADGIEHRADSGEGTRVYSEQTSQEMLKLMEGVVQEGTGGDARIPGYRVGGKTGTGQAAGAGGYDGHTTSFTAVAPLDDPRFVVSVAVHRPQGYWRDWKVTDTAGQVMGYLLNKYNVPPTDAEPQHYDVFTEEPQKRPW</sequence>
<dbReference type="RefSeq" id="WP_091696460.1">
    <property type="nucleotide sequence ID" value="NZ_FPCG01000004.1"/>
</dbReference>
<dbReference type="SUPFAM" id="SSF56519">
    <property type="entry name" value="Penicillin binding protein dimerisation domain"/>
    <property type="match status" value="1"/>
</dbReference>
<evidence type="ECO:0000256" key="2">
    <source>
        <dbReference type="ARBA" id="ARBA00007171"/>
    </source>
</evidence>
<dbReference type="PANTHER" id="PTHR30627:SF1">
    <property type="entry name" value="PEPTIDOGLYCAN D,D-TRANSPEPTIDASE FTSI"/>
    <property type="match status" value="1"/>
</dbReference>
<keyword evidence="6" id="KW-0132">Cell division</keyword>
<dbReference type="InterPro" id="IPR012338">
    <property type="entry name" value="Beta-lactam/transpept-like"/>
</dbReference>
<keyword evidence="6" id="KW-0131">Cell cycle</keyword>
<reference evidence="6 7" key="1">
    <citation type="submission" date="2016-10" db="EMBL/GenBank/DDBJ databases">
        <authorList>
            <person name="de Groot N.N."/>
        </authorList>
    </citation>
    <scope>NUCLEOTIDE SEQUENCE [LARGE SCALE GENOMIC DNA]</scope>
    <source>
        <strain evidence="6 7">CGMCC 1.7054</strain>
    </source>
</reference>
<accession>A0A1I7MKY4</accession>
<protein>
    <submittedName>
        <fullName evidence="6">Cell division protein FtsI (Penicillin-binding protein 3)</fullName>
    </submittedName>
</protein>
<dbReference type="InterPro" id="IPR050515">
    <property type="entry name" value="Beta-lactam/transpept"/>
</dbReference>
<gene>
    <name evidence="6" type="ORF">SAMN04487966_104184</name>
</gene>
<evidence type="ECO:0000259" key="4">
    <source>
        <dbReference type="Pfam" id="PF00905"/>
    </source>
</evidence>
<dbReference type="InterPro" id="IPR036138">
    <property type="entry name" value="PBP_dimer_sf"/>
</dbReference>